<feature type="region of interest" description="Disordered" evidence="2">
    <location>
        <begin position="700"/>
        <end position="744"/>
    </location>
</feature>
<protein>
    <recommendedName>
        <fullName evidence="5">RNA polymerase I-specific transcription initiation factor RRN3</fullName>
    </recommendedName>
</protein>
<feature type="compositionally biased region" description="Low complexity" evidence="2">
    <location>
        <begin position="394"/>
        <end position="404"/>
    </location>
</feature>
<gene>
    <name evidence="3" type="ORF">PHLCEN_2v4658</name>
</gene>
<name>A0A2R6PMZ6_9APHY</name>
<dbReference type="PANTHER" id="PTHR12790">
    <property type="entry name" value="TRANSCRIPTION INITIATION FACTOR IA RRN3"/>
    <property type="match status" value="1"/>
</dbReference>
<feature type="compositionally biased region" description="Basic and acidic residues" evidence="2">
    <location>
        <begin position="13"/>
        <end position="23"/>
    </location>
</feature>
<feature type="region of interest" description="Disordered" evidence="2">
    <location>
        <begin position="1"/>
        <end position="39"/>
    </location>
</feature>
<feature type="region of interest" description="Disordered" evidence="2">
    <location>
        <begin position="311"/>
        <end position="355"/>
    </location>
</feature>
<feature type="compositionally biased region" description="Acidic residues" evidence="2">
    <location>
        <begin position="313"/>
        <end position="348"/>
    </location>
</feature>
<dbReference type="OrthoDB" id="26970at2759"/>
<dbReference type="Proteomes" id="UP000186601">
    <property type="component" value="Unassembled WGS sequence"/>
</dbReference>
<keyword evidence="4" id="KW-1185">Reference proteome</keyword>
<feature type="compositionally biased region" description="Acidic residues" evidence="2">
    <location>
        <begin position="700"/>
        <end position="714"/>
    </location>
</feature>
<reference evidence="3 4" key="1">
    <citation type="submission" date="2018-02" db="EMBL/GenBank/DDBJ databases">
        <title>Genome sequence of the basidiomycete white-rot fungus Phlebia centrifuga.</title>
        <authorList>
            <person name="Granchi Z."/>
            <person name="Peng M."/>
            <person name="de Vries R.P."/>
            <person name="Hilden K."/>
            <person name="Makela M.R."/>
            <person name="Grigoriev I."/>
            <person name="Riley R."/>
        </authorList>
    </citation>
    <scope>NUCLEOTIDE SEQUENCE [LARGE SCALE GENOMIC DNA]</scope>
    <source>
        <strain evidence="3 4">FBCC195</strain>
    </source>
</reference>
<organism evidence="3 4">
    <name type="scientific">Hermanssonia centrifuga</name>
    <dbReference type="NCBI Taxonomy" id="98765"/>
    <lineage>
        <taxon>Eukaryota</taxon>
        <taxon>Fungi</taxon>
        <taxon>Dikarya</taxon>
        <taxon>Basidiomycota</taxon>
        <taxon>Agaricomycotina</taxon>
        <taxon>Agaricomycetes</taxon>
        <taxon>Polyporales</taxon>
        <taxon>Meruliaceae</taxon>
        <taxon>Hermanssonia</taxon>
    </lineage>
</organism>
<comment type="similarity">
    <text evidence="1">Belongs to the RRN3 family.</text>
</comment>
<feature type="region of interest" description="Disordered" evidence="2">
    <location>
        <begin position="386"/>
        <end position="412"/>
    </location>
</feature>
<feature type="compositionally biased region" description="Low complexity" evidence="2">
    <location>
        <begin position="24"/>
        <end position="34"/>
    </location>
</feature>
<evidence type="ECO:0008006" key="5">
    <source>
        <dbReference type="Google" id="ProtNLM"/>
    </source>
</evidence>
<dbReference type="GO" id="GO:0001042">
    <property type="term" value="F:RNA polymerase I core binding"/>
    <property type="evidence" value="ECO:0007669"/>
    <property type="project" value="TreeGrafter"/>
</dbReference>
<sequence>MEASIKTTNPLENFKKRPTEPKRSSSSSPMPSRPIVTNSRIKQGVWRRSCRTTSHVQRDRLLDEQYRKDMYLAFINNALQQKLKGISDTFDELVDQFNPKPSTGNAPTPSPQLKLWVVALSHVVSRLERSHSALVEAVVGVPWTTMDPSFVKSYTSFIGMLVSAKPEYLSVILDKVACGFTYQSGLRALDAGIPETSSSPLTRRVVYDRLHYLLQHLLSLVPTLPSTLQPLLVRHFPHKRQSQAAQVTYIRNLLRVTEYSPELSDRILATIVDRAIQIDVEIQVELEELEEHAPDDQVEIFDLDPFDTVLGQEENESDSDDSDDEGDNLSDLSSDAEGDGDNSDDPPPDEPSNMQHVQDMVNKLDAILKNLFDYFKRSNTALDPPTSTLVFPRSTSPSSSSSSSVELAQPLPTETAEQTKALRRSQFYILLSIFDRTILRTFKSRYTQFLVFWFSSLDPEFSDLFQGMLVSKALLEEDQPAVTRAAAASYISSFVSRAEFVDRDSTRRVMSCLCNFLKNRMDIFDAVTQSGAAPLSMSHHSIFYAVSQAVFLIFCFRWRDLLYDPEDLDELANNETPTSKWMKELEVLRRVVHSELNPLKICSANVVMQFARVAHATDFLYCYSIIEANRRSDYAPNSLQAGSGSRKFPSRGSSIHLGLLSQSMHVELNSFFPFDPYKLPRSSSYIEPVYREWSSVAIDDDEDEEEDEAEADVGEQEHLPVPGALSANRPALDRGQTTDGLDLSFGGMSISPVRSAKLSGMAMSFS</sequence>
<dbReference type="Pfam" id="PF05327">
    <property type="entry name" value="RRN3"/>
    <property type="match status" value="1"/>
</dbReference>
<dbReference type="AlphaFoldDB" id="A0A2R6PMZ6"/>
<accession>A0A2R6PMZ6</accession>
<dbReference type="STRING" id="98765.A0A2R6PMZ6"/>
<dbReference type="GO" id="GO:0001181">
    <property type="term" value="F:RNA polymerase I general transcription initiation factor activity"/>
    <property type="evidence" value="ECO:0007669"/>
    <property type="project" value="InterPro"/>
</dbReference>
<evidence type="ECO:0000313" key="3">
    <source>
        <dbReference type="EMBL" id="PSR93763.1"/>
    </source>
</evidence>
<dbReference type="GO" id="GO:0006361">
    <property type="term" value="P:transcription initiation at RNA polymerase I promoter"/>
    <property type="evidence" value="ECO:0007669"/>
    <property type="project" value="InterPro"/>
</dbReference>
<proteinExistence type="inferred from homology"/>
<dbReference type="GO" id="GO:0005634">
    <property type="term" value="C:nucleus"/>
    <property type="evidence" value="ECO:0007669"/>
    <property type="project" value="TreeGrafter"/>
</dbReference>
<evidence type="ECO:0000256" key="2">
    <source>
        <dbReference type="SAM" id="MobiDB-lite"/>
    </source>
</evidence>
<comment type="caution">
    <text evidence="3">The sequence shown here is derived from an EMBL/GenBank/DDBJ whole genome shotgun (WGS) entry which is preliminary data.</text>
</comment>
<evidence type="ECO:0000256" key="1">
    <source>
        <dbReference type="ARBA" id="ARBA00010098"/>
    </source>
</evidence>
<dbReference type="PANTHER" id="PTHR12790:SF0">
    <property type="entry name" value="RNA POLYMERASE I-SPECIFIC TRANSCRIPTION INITIATION FACTOR RRN3-RELATED"/>
    <property type="match status" value="1"/>
</dbReference>
<feature type="compositionally biased region" description="Polar residues" evidence="2">
    <location>
        <begin position="1"/>
        <end position="11"/>
    </location>
</feature>
<dbReference type="EMBL" id="MLYV02000468">
    <property type="protein sequence ID" value="PSR93763.1"/>
    <property type="molecule type" value="Genomic_DNA"/>
</dbReference>
<dbReference type="InterPro" id="IPR007991">
    <property type="entry name" value="RNA_pol_I_trans_ini_fac_RRN3"/>
</dbReference>
<evidence type="ECO:0000313" key="4">
    <source>
        <dbReference type="Proteomes" id="UP000186601"/>
    </source>
</evidence>